<feature type="non-terminal residue" evidence="2">
    <location>
        <position position="1"/>
    </location>
</feature>
<dbReference type="CDD" id="cd09917">
    <property type="entry name" value="F-box_SF"/>
    <property type="match status" value="1"/>
</dbReference>
<reference evidence="2" key="1">
    <citation type="submission" date="2021-01" db="EMBL/GenBank/DDBJ databases">
        <authorList>
            <person name="Kaushik A."/>
        </authorList>
    </citation>
    <scope>NUCLEOTIDE SEQUENCE</scope>
    <source>
        <strain evidence="2">AG5</strain>
    </source>
</reference>
<dbReference type="SUPFAM" id="SSF81383">
    <property type="entry name" value="F-box domain"/>
    <property type="match status" value="1"/>
</dbReference>
<evidence type="ECO:0000259" key="1">
    <source>
        <dbReference type="PROSITE" id="PS50181"/>
    </source>
</evidence>
<protein>
    <recommendedName>
        <fullName evidence="1">F-box domain-containing protein</fullName>
    </recommendedName>
</protein>
<dbReference type="InterPro" id="IPR036047">
    <property type="entry name" value="F-box-like_dom_sf"/>
</dbReference>
<dbReference type="AlphaFoldDB" id="A0A8H3HZU3"/>
<dbReference type="InterPro" id="IPR001810">
    <property type="entry name" value="F-box_dom"/>
</dbReference>
<evidence type="ECO:0000313" key="3">
    <source>
        <dbReference type="Proteomes" id="UP000663827"/>
    </source>
</evidence>
<feature type="domain" description="F-box" evidence="1">
    <location>
        <begin position="82"/>
        <end position="131"/>
    </location>
</feature>
<evidence type="ECO:0000313" key="2">
    <source>
        <dbReference type="EMBL" id="CAE7189445.1"/>
    </source>
</evidence>
<dbReference type="PROSITE" id="PS50181">
    <property type="entry name" value="FBOX"/>
    <property type="match status" value="1"/>
</dbReference>
<proteinExistence type="predicted"/>
<dbReference type="EMBL" id="CAJNJQ010002965">
    <property type="protein sequence ID" value="CAE7189445.1"/>
    <property type="molecule type" value="Genomic_DNA"/>
</dbReference>
<name>A0A8H3HZU3_9AGAM</name>
<comment type="caution">
    <text evidence="2">The sequence shown here is derived from an EMBL/GenBank/DDBJ whole genome shotgun (WGS) entry which is preliminary data.</text>
</comment>
<dbReference type="Proteomes" id="UP000663827">
    <property type="component" value="Unassembled WGS sequence"/>
</dbReference>
<organism evidence="2 3">
    <name type="scientific">Rhizoctonia solani</name>
    <dbReference type="NCBI Taxonomy" id="456999"/>
    <lineage>
        <taxon>Eukaryota</taxon>
        <taxon>Fungi</taxon>
        <taxon>Dikarya</taxon>
        <taxon>Basidiomycota</taxon>
        <taxon>Agaricomycotina</taxon>
        <taxon>Agaricomycetes</taxon>
        <taxon>Cantharellales</taxon>
        <taxon>Ceratobasidiaceae</taxon>
        <taxon>Rhizoctonia</taxon>
    </lineage>
</organism>
<accession>A0A8H3HZU3</accession>
<gene>
    <name evidence="2" type="ORF">RDB_LOCUS125696</name>
</gene>
<sequence>LRKAKVRKDDIEKAIGARRWVAKLRPKKKTHEKGARGGMDTRDAPDLVLIYEHVEVKPRHLEPSERQTRPLSSTSQIKNGVVDGLGNIPTEIFIGICSYLQPTDIISLSRSNKGLRNLLMHRSARHIWLDSMSKMEGLPPCPPDMNEPSYLVLMLGDSCMECGQPGLHDVYEALRVRLCLSCSFERLAPVPRIPLELQDLLHKSTGEFYEKWYGGLPPPVVYSLRNEVSEVEEKIKELVKMGDQVALESWKKERSSAVRERTKETEELQRFLYKREATRRPEPVGPRYICCSACG</sequence>